<sequence>MSTFRGLPTSTRQQQRIFVDAILRRLVCEQEIAMEVVCTNIDNILLLGSSLRAPTYQPTA</sequence>
<evidence type="ECO:0000313" key="2">
    <source>
        <dbReference type="Proteomes" id="UP000324222"/>
    </source>
</evidence>
<gene>
    <name evidence="1" type="ORF">E2C01_018092</name>
</gene>
<dbReference type="AlphaFoldDB" id="A0A5B7DVI6"/>
<organism evidence="1 2">
    <name type="scientific">Portunus trituberculatus</name>
    <name type="common">Swimming crab</name>
    <name type="synonym">Neptunus trituberculatus</name>
    <dbReference type="NCBI Taxonomy" id="210409"/>
    <lineage>
        <taxon>Eukaryota</taxon>
        <taxon>Metazoa</taxon>
        <taxon>Ecdysozoa</taxon>
        <taxon>Arthropoda</taxon>
        <taxon>Crustacea</taxon>
        <taxon>Multicrustacea</taxon>
        <taxon>Malacostraca</taxon>
        <taxon>Eumalacostraca</taxon>
        <taxon>Eucarida</taxon>
        <taxon>Decapoda</taxon>
        <taxon>Pleocyemata</taxon>
        <taxon>Brachyura</taxon>
        <taxon>Eubrachyura</taxon>
        <taxon>Portunoidea</taxon>
        <taxon>Portunidae</taxon>
        <taxon>Portuninae</taxon>
        <taxon>Portunus</taxon>
    </lineage>
</organism>
<reference evidence="1 2" key="1">
    <citation type="submission" date="2019-05" db="EMBL/GenBank/DDBJ databases">
        <title>Another draft genome of Portunus trituberculatus and its Hox gene families provides insights of decapod evolution.</title>
        <authorList>
            <person name="Jeong J.-H."/>
            <person name="Song I."/>
            <person name="Kim S."/>
            <person name="Choi T."/>
            <person name="Kim D."/>
            <person name="Ryu S."/>
            <person name="Kim W."/>
        </authorList>
    </citation>
    <scope>NUCLEOTIDE SEQUENCE [LARGE SCALE GENOMIC DNA]</scope>
    <source>
        <tissue evidence="1">Muscle</tissue>
    </source>
</reference>
<dbReference type="EMBL" id="VSRR010001401">
    <property type="protein sequence ID" value="MPC24996.1"/>
    <property type="molecule type" value="Genomic_DNA"/>
</dbReference>
<dbReference type="Proteomes" id="UP000324222">
    <property type="component" value="Unassembled WGS sequence"/>
</dbReference>
<keyword evidence="2" id="KW-1185">Reference proteome</keyword>
<comment type="caution">
    <text evidence="1">The sequence shown here is derived from an EMBL/GenBank/DDBJ whole genome shotgun (WGS) entry which is preliminary data.</text>
</comment>
<accession>A0A5B7DVI6</accession>
<name>A0A5B7DVI6_PORTR</name>
<evidence type="ECO:0000313" key="1">
    <source>
        <dbReference type="EMBL" id="MPC24996.1"/>
    </source>
</evidence>
<proteinExistence type="predicted"/>
<protein>
    <submittedName>
        <fullName evidence="1">Uncharacterized protein</fullName>
    </submittedName>
</protein>